<evidence type="ECO:0000313" key="2">
    <source>
        <dbReference type="EMBL" id="SFC26212.1"/>
    </source>
</evidence>
<dbReference type="RefSeq" id="WP_091554418.1">
    <property type="nucleotide sequence ID" value="NZ_BNAC01000002.1"/>
</dbReference>
<keyword evidence="1" id="KW-1133">Transmembrane helix</keyword>
<feature type="transmembrane region" description="Helical" evidence="1">
    <location>
        <begin position="44"/>
        <end position="64"/>
    </location>
</feature>
<keyword evidence="1" id="KW-0472">Membrane</keyword>
<accession>A0A1I1HRN0</accession>
<sequence length="479" mass="48869">MTVEDQLRTALRHAADDLGEPVVPHRVLAAGLRLTAQRRRRRRLGSITVGVAVAAVVVAVPVGLGSLRTDPPTVAAPSTSAVDVLAGPTRGSLAGDQAFLDGLVQRGWGDVPADAPVAEVGSRRVVFAGDVGTGRWALVVGTNPAPSTLPAEQQTDLGAMSAVTGVWFVGPAGATPEEMQPVTYPRGLDPEQVQTLGDPLTGDVVVLAAPGDDVALSDRPEVRADGTVTRAWRQAEVTDGLAVDRFEVAAPTSTYSRAGHVRVTRDGIQVLDRSPDQFGPADGFTVVDVPIAYPRGRVEGPDVLDQDRAGDVLSLTGLPADQVRFEVVWSGAVPGPGDDPTWASFMVATLPSGARIVQGSDVRLLSAGTSATDAPTYGAGQSVFQVLPAGGPATDLVLPMEAAVSGNGGEGTVRSLVVAVPDGVTAVTALDEDGTTLATLVPSGGAAVGPFPDGTTSVAAAFPEGVVQTFPLGSYTGDL</sequence>
<organism evidence="2 3">
    <name type="scientific">Klenkia taihuensis</name>
    <dbReference type="NCBI Taxonomy" id="1225127"/>
    <lineage>
        <taxon>Bacteria</taxon>
        <taxon>Bacillati</taxon>
        <taxon>Actinomycetota</taxon>
        <taxon>Actinomycetes</taxon>
        <taxon>Geodermatophilales</taxon>
        <taxon>Geodermatophilaceae</taxon>
        <taxon>Klenkia</taxon>
    </lineage>
</organism>
<evidence type="ECO:0000313" key="3">
    <source>
        <dbReference type="Proteomes" id="UP000199022"/>
    </source>
</evidence>
<dbReference type="EMBL" id="FOMD01000001">
    <property type="protein sequence ID" value="SFC26212.1"/>
    <property type="molecule type" value="Genomic_DNA"/>
</dbReference>
<proteinExistence type="predicted"/>
<reference evidence="3" key="1">
    <citation type="submission" date="2016-10" db="EMBL/GenBank/DDBJ databases">
        <authorList>
            <person name="Varghese N."/>
            <person name="Submissions S."/>
        </authorList>
    </citation>
    <scope>NUCLEOTIDE SEQUENCE [LARGE SCALE GENOMIC DNA]</scope>
    <source>
        <strain evidence="3">DSM 45962</strain>
    </source>
</reference>
<dbReference type="AlphaFoldDB" id="A0A1I1HRN0"/>
<gene>
    <name evidence="2" type="ORF">SAMN05661030_0515</name>
</gene>
<keyword evidence="3" id="KW-1185">Reference proteome</keyword>
<protein>
    <submittedName>
        <fullName evidence="2">Uncharacterized protein</fullName>
    </submittedName>
</protein>
<keyword evidence="1" id="KW-0812">Transmembrane</keyword>
<dbReference type="STRING" id="1225127.SAMN05661030_0515"/>
<dbReference type="OrthoDB" id="5188909at2"/>
<evidence type="ECO:0000256" key="1">
    <source>
        <dbReference type="SAM" id="Phobius"/>
    </source>
</evidence>
<name>A0A1I1HRN0_9ACTN</name>
<dbReference type="Proteomes" id="UP000199022">
    <property type="component" value="Unassembled WGS sequence"/>
</dbReference>